<proteinExistence type="predicted"/>
<dbReference type="Proteomes" id="UP000192478">
    <property type="component" value="Chromosome"/>
</dbReference>
<dbReference type="EMBL" id="CP017603">
    <property type="protein sequence ID" value="AOY74719.1"/>
    <property type="molecule type" value="Genomic_DNA"/>
</dbReference>
<keyword evidence="4" id="KW-1185">Reference proteome</keyword>
<dbReference type="InterPro" id="IPR013249">
    <property type="entry name" value="RNA_pol_sigma70_r4_t2"/>
</dbReference>
<evidence type="ECO:0000313" key="4">
    <source>
        <dbReference type="Proteomes" id="UP000177894"/>
    </source>
</evidence>
<sequence length="136" mass="16586">MYLGQDDRVTVEHQFDRLCKKVMLGEARSCKKERAKRSQKEISINEVKEIATYDEYEIENTFQWGDEVFTFKNDFLYEAVRLLEKDKRNIILLSYFLEMTDEEIARTLKAIRRTINYKRNRALKELKKRLEDWNEY</sequence>
<protein>
    <submittedName>
        <fullName evidence="3">RNA polymerase sigma factor</fullName>
    </submittedName>
</protein>
<dbReference type="KEGG" id="cfm:BJL90_01370"/>
<accession>A0AAC9RL51</accession>
<dbReference type="GO" id="GO:0006352">
    <property type="term" value="P:DNA-templated transcription initiation"/>
    <property type="evidence" value="ECO:0007669"/>
    <property type="project" value="InterPro"/>
</dbReference>
<dbReference type="Gene3D" id="1.10.10.10">
    <property type="entry name" value="Winged helix-like DNA-binding domain superfamily/Winged helix DNA-binding domain"/>
    <property type="match status" value="1"/>
</dbReference>
<name>A0AAC9RL51_9CLOT</name>
<evidence type="ECO:0000313" key="5">
    <source>
        <dbReference type="Proteomes" id="UP000192478"/>
    </source>
</evidence>
<evidence type="ECO:0000259" key="1">
    <source>
        <dbReference type="Pfam" id="PF08281"/>
    </source>
</evidence>
<evidence type="ECO:0000313" key="3">
    <source>
        <dbReference type="EMBL" id="ARE89104.1"/>
    </source>
</evidence>
<dbReference type="AlphaFoldDB" id="A0AAC9RL51"/>
<dbReference type="EMBL" id="CP020559">
    <property type="protein sequence ID" value="ARE89104.1"/>
    <property type="molecule type" value="Genomic_DNA"/>
</dbReference>
<dbReference type="InterPro" id="IPR013324">
    <property type="entry name" value="RNA_pol_sigma_r3/r4-like"/>
</dbReference>
<feature type="domain" description="RNA polymerase sigma factor 70 region 4 type 2" evidence="1">
    <location>
        <begin position="76"/>
        <end position="126"/>
    </location>
</feature>
<dbReference type="RefSeq" id="WP_070963623.1">
    <property type="nucleotide sequence ID" value="NZ_CP017603.1"/>
</dbReference>
<dbReference type="Proteomes" id="UP000177894">
    <property type="component" value="Chromosome"/>
</dbReference>
<reference evidence="2 4" key="1">
    <citation type="submission" date="2016-10" db="EMBL/GenBank/DDBJ databases">
        <title>Complete Genome Sequence of Acetogen Clostridium formicoaceticum ATCC 27076.</title>
        <authorList>
            <person name="Bao T."/>
            <person name="Cheng C."/>
            <person name="Zhao J."/>
            <person name="Yang S.-T."/>
            <person name="Wang J."/>
            <person name="Wang M."/>
        </authorList>
    </citation>
    <scope>NUCLEOTIDE SEQUENCE [LARGE SCALE GENOMIC DNA]</scope>
    <source>
        <strain evidence="2 4">ATCC 27076</strain>
    </source>
</reference>
<organism evidence="3 5">
    <name type="scientific">Clostridium formicaceticum</name>
    <dbReference type="NCBI Taxonomy" id="1497"/>
    <lineage>
        <taxon>Bacteria</taxon>
        <taxon>Bacillati</taxon>
        <taxon>Bacillota</taxon>
        <taxon>Clostridia</taxon>
        <taxon>Eubacteriales</taxon>
        <taxon>Clostridiaceae</taxon>
        <taxon>Clostridium</taxon>
    </lineage>
</organism>
<reference evidence="3 5" key="2">
    <citation type="submission" date="2017-03" db="EMBL/GenBank/DDBJ databases">
        <title>Complete sequence of Clostridium formicaceticum DSM 92.</title>
        <authorList>
            <person name="Poehlein A."/>
            <person name="Karl M."/>
            <person name="Bengelsdorf F.R."/>
            <person name="Duerre P."/>
            <person name="Daniel R."/>
        </authorList>
    </citation>
    <scope>NUCLEOTIDE SEQUENCE [LARGE SCALE GENOMIC DNA]</scope>
    <source>
        <strain evidence="3 5">DSM 92</strain>
    </source>
</reference>
<dbReference type="InterPro" id="IPR036388">
    <property type="entry name" value="WH-like_DNA-bd_sf"/>
</dbReference>
<dbReference type="GO" id="GO:0003677">
    <property type="term" value="F:DNA binding"/>
    <property type="evidence" value="ECO:0007669"/>
    <property type="project" value="InterPro"/>
</dbReference>
<evidence type="ECO:0000313" key="2">
    <source>
        <dbReference type="EMBL" id="AOY74719.1"/>
    </source>
</evidence>
<dbReference type="GO" id="GO:0016987">
    <property type="term" value="F:sigma factor activity"/>
    <property type="evidence" value="ECO:0007669"/>
    <property type="project" value="InterPro"/>
</dbReference>
<dbReference type="SUPFAM" id="SSF88659">
    <property type="entry name" value="Sigma3 and sigma4 domains of RNA polymerase sigma factors"/>
    <property type="match status" value="1"/>
</dbReference>
<gene>
    <name evidence="2" type="ORF">BJL90_01370</name>
    <name evidence="3" type="ORF">CLFO_35100</name>
</gene>
<dbReference type="Pfam" id="PF08281">
    <property type="entry name" value="Sigma70_r4_2"/>
    <property type="match status" value="1"/>
</dbReference>